<accession>A0ABT3G701</accession>
<proteinExistence type="predicted"/>
<sequence length="247" mass="27409">MLCSCDELLKSSSKRGSIADEVKITSASKQEIVAAFEAIGSAANEHNRVLLQNISGSGPVNGPAYSAGMAHLDRSARQHSGVAKQVIDAIANTWVYEKTLFVPFDTSRGQAAGMQNWSADQALQRRGYVQIMEQELATYDQAVAYLERGEKPLLRQNFEKYRVPKDVAEEFIRLRDLYGTEIAGYELGMFREHREALQSYRDAMTAANPTQANEYIAQGNKHQQLSDQFKSKMIAALRSQLGAEGLL</sequence>
<protein>
    <submittedName>
        <fullName evidence="1">Uncharacterized protein</fullName>
    </submittedName>
</protein>
<name>A0ABT3G701_9BACT</name>
<reference evidence="1" key="1">
    <citation type="submission" date="2022-10" db="EMBL/GenBank/DDBJ databases">
        <title>Luteolibacter sp. GHJ8, whole genome shotgun sequencing project.</title>
        <authorList>
            <person name="Zhao G."/>
            <person name="Shen L."/>
        </authorList>
    </citation>
    <scope>NUCLEOTIDE SEQUENCE</scope>
    <source>
        <strain evidence="1">GHJ8</strain>
    </source>
</reference>
<dbReference type="RefSeq" id="WP_264514956.1">
    <property type="nucleotide sequence ID" value="NZ_JAPDDR010000009.1"/>
</dbReference>
<dbReference type="EMBL" id="JAPDDR010000009">
    <property type="protein sequence ID" value="MCW1915407.1"/>
    <property type="molecule type" value="Genomic_DNA"/>
</dbReference>
<evidence type="ECO:0000313" key="1">
    <source>
        <dbReference type="EMBL" id="MCW1915407.1"/>
    </source>
</evidence>
<comment type="caution">
    <text evidence="1">The sequence shown here is derived from an EMBL/GenBank/DDBJ whole genome shotgun (WGS) entry which is preliminary data.</text>
</comment>
<keyword evidence="2" id="KW-1185">Reference proteome</keyword>
<gene>
    <name evidence="1" type="ORF">OJ996_17615</name>
</gene>
<evidence type="ECO:0000313" key="2">
    <source>
        <dbReference type="Proteomes" id="UP001165653"/>
    </source>
</evidence>
<organism evidence="1 2">
    <name type="scientific">Luteolibacter rhizosphaerae</name>
    <dbReference type="NCBI Taxonomy" id="2989719"/>
    <lineage>
        <taxon>Bacteria</taxon>
        <taxon>Pseudomonadati</taxon>
        <taxon>Verrucomicrobiota</taxon>
        <taxon>Verrucomicrobiia</taxon>
        <taxon>Verrucomicrobiales</taxon>
        <taxon>Verrucomicrobiaceae</taxon>
        <taxon>Luteolibacter</taxon>
    </lineage>
</organism>
<dbReference type="Proteomes" id="UP001165653">
    <property type="component" value="Unassembled WGS sequence"/>
</dbReference>